<evidence type="ECO:0000313" key="1">
    <source>
        <dbReference type="EMBL" id="KAA0717700.1"/>
    </source>
</evidence>
<reference evidence="1 2" key="1">
    <citation type="journal article" date="2019" name="Mol. Ecol. Resour.">
        <title>Chromosome-level genome assembly of Triplophysa tibetana, a fish adapted to the harsh high-altitude environment of the Tibetan Plateau.</title>
        <authorList>
            <person name="Yang X."/>
            <person name="Liu H."/>
            <person name="Ma Z."/>
            <person name="Zou Y."/>
            <person name="Zou M."/>
            <person name="Mao Y."/>
            <person name="Li X."/>
            <person name="Wang H."/>
            <person name="Chen T."/>
            <person name="Wang W."/>
            <person name="Yang R."/>
        </authorList>
    </citation>
    <scope>NUCLEOTIDE SEQUENCE [LARGE SCALE GENOMIC DNA]</scope>
    <source>
        <strain evidence="1">TTIB1903HZAU</strain>
        <tissue evidence="1">Muscle</tissue>
    </source>
</reference>
<dbReference type="AlphaFoldDB" id="A0A5A9P6X6"/>
<dbReference type="Proteomes" id="UP000324632">
    <property type="component" value="Chromosome 8"/>
</dbReference>
<keyword evidence="2" id="KW-1185">Reference proteome</keyword>
<organism evidence="1 2">
    <name type="scientific">Triplophysa tibetana</name>
    <dbReference type="NCBI Taxonomy" id="1572043"/>
    <lineage>
        <taxon>Eukaryota</taxon>
        <taxon>Metazoa</taxon>
        <taxon>Chordata</taxon>
        <taxon>Craniata</taxon>
        <taxon>Vertebrata</taxon>
        <taxon>Euteleostomi</taxon>
        <taxon>Actinopterygii</taxon>
        <taxon>Neopterygii</taxon>
        <taxon>Teleostei</taxon>
        <taxon>Ostariophysi</taxon>
        <taxon>Cypriniformes</taxon>
        <taxon>Nemacheilidae</taxon>
        <taxon>Triplophysa</taxon>
    </lineage>
</organism>
<gene>
    <name evidence="1" type="ORF">E1301_Tti014523</name>
</gene>
<dbReference type="EMBL" id="SOYY01000008">
    <property type="protein sequence ID" value="KAA0717700.1"/>
    <property type="molecule type" value="Genomic_DNA"/>
</dbReference>
<evidence type="ECO:0000313" key="2">
    <source>
        <dbReference type="Proteomes" id="UP000324632"/>
    </source>
</evidence>
<proteinExistence type="predicted"/>
<name>A0A5A9P6X6_9TELE</name>
<accession>A0A5A9P6X6</accession>
<sequence length="319" mass="34741">MVSQTALSSLSWFASLQGIKGNSGEKVSAGHRPACAKLRIYLTVGGSVNVGGGRPEPIGHCEQGAPGEPGLSIIGPRGPPSFGTAVASFALLAAGLRTPNGRDSLVLEDFQVFRVNLVQKERRVCVVTILTGADPNSLSLSRARPEHRDHRGLLAPQEILDRQALVDPLVNQENPANLERTQGVSLVYLDKRVIVVRWVQVDLKAPRVIKEIKALREGKEWLGKQEKKETSLARMPTVSRFSGVKRSHYLSQAVLKESILSAENTTTFLCADECSLYLPGILLNSKECALLVFSLEINAAINHLQPMSVRTLRVLFALK</sequence>
<comment type="caution">
    <text evidence="1">The sequence shown here is derived from an EMBL/GenBank/DDBJ whole genome shotgun (WGS) entry which is preliminary data.</text>
</comment>
<protein>
    <submittedName>
        <fullName evidence="1">Uncharacterized protein</fullName>
    </submittedName>
</protein>